<sequence length="302" mass="31467">MDARQLEYFLAVVEHGGFSRAAAALHIAQPSLSQAIAGLEADLGLPLFHRVGRGVVLSEAGAELLEPSRQVLRDLAAVRDTAAALSGLARGTVEVATMPSPGVEPLATLIRRCAERHPDLTVSARAAFTPEDVVRMVRTGACELGLLGSDGPVTAAGLDVLRVEEQPFVVVAAPGGAFLDGRPVAPGDLAGHRLVASRPGSLMRRIVDDIVAGTEATIATVVDHRTSLLPLVLSGTGIAVLPAAWAALARSCGAAVAPIEPTAHLRIALIGRKGHLTPAARAFRQLAEEYAARPTRRPRAPR</sequence>
<dbReference type="PROSITE" id="PS50931">
    <property type="entry name" value="HTH_LYSR"/>
    <property type="match status" value="1"/>
</dbReference>
<keyword evidence="7" id="KW-1185">Reference proteome</keyword>
<keyword evidence="4" id="KW-0804">Transcription</keyword>
<name>A0ABU2S1Z4_9ACTN</name>
<accession>A0ABU2S1Z4</accession>
<dbReference type="Gene3D" id="3.40.190.290">
    <property type="match status" value="1"/>
</dbReference>
<evidence type="ECO:0000256" key="3">
    <source>
        <dbReference type="ARBA" id="ARBA00023125"/>
    </source>
</evidence>
<dbReference type="Gene3D" id="1.10.10.10">
    <property type="entry name" value="Winged helix-like DNA-binding domain superfamily/Winged helix DNA-binding domain"/>
    <property type="match status" value="1"/>
</dbReference>
<dbReference type="Proteomes" id="UP001183615">
    <property type="component" value="Unassembled WGS sequence"/>
</dbReference>
<evidence type="ECO:0000256" key="1">
    <source>
        <dbReference type="ARBA" id="ARBA00009437"/>
    </source>
</evidence>
<dbReference type="InterPro" id="IPR036390">
    <property type="entry name" value="WH_DNA-bd_sf"/>
</dbReference>
<evidence type="ECO:0000256" key="4">
    <source>
        <dbReference type="ARBA" id="ARBA00023163"/>
    </source>
</evidence>
<proteinExistence type="inferred from homology"/>
<reference evidence="7" key="1">
    <citation type="submission" date="2023-07" db="EMBL/GenBank/DDBJ databases">
        <title>30 novel species of actinomycetes from the DSMZ collection.</title>
        <authorList>
            <person name="Nouioui I."/>
        </authorList>
    </citation>
    <scope>NUCLEOTIDE SEQUENCE [LARGE SCALE GENOMIC DNA]</scope>
    <source>
        <strain evidence="7">DSM 41886</strain>
    </source>
</reference>
<dbReference type="SUPFAM" id="SSF46785">
    <property type="entry name" value="Winged helix' DNA-binding domain"/>
    <property type="match status" value="1"/>
</dbReference>
<dbReference type="EMBL" id="JAVREV010000003">
    <property type="protein sequence ID" value="MDT0442459.1"/>
    <property type="molecule type" value="Genomic_DNA"/>
</dbReference>
<evidence type="ECO:0000313" key="7">
    <source>
        <dbReference type="Proteomes" id="UP001183615"/>
    </source>
</evidence>
<keyword evidence="2" id="KW-0805">Transcription regulation</keyword>
<dbReference type="PANTHER" id="PTHR30419">
    <property type="entry name" value="HTH-TYPE TRANSCRIPTIONAL REGULATOR YBHD"/>
    <property type="match status" value="1"/>
</dbReference>
<feature type="domain" description="HTH lysR-type" evidence="5">
    <location>
        <begin position="1"/>
        <end position="58"/>
    </location>
</feature>
<dbReference type="RefSeq" id="WP_311616887.1">
    <property type="nucleotide sequence ID" value="NZ_JAVREV010000003.1"/>
</dbReference>
<dbReference type="Pfam" id="PF00126">
    <property type="entry name" value="HTH_1"/>
    <property type="match status" value="1"/>
</dbReference>
<dbReference type="InterPro" id="IPR050950">
    <property type="entry name" value="HTH-type_LysR_regulators"/>
</dbReference>
<protein>
    <submittedName>
        <fullName evidence="6">LysR family transcriptional regulator</fullName>
    </submittedName>
</protein>
<evidence type="ECO:0000259" key="5">
    <source>
        <dbReference type="PROSITE" id="PS50931"/>
    </source>
</evidence>
<dbReference type="InterPro" id="IPR036388">
    <property type="entry name" value="WH-like_DNA-bd_sf"/>
</dbReference>
<keyword evidence="3" id="KW-0238">DNA-binding</keyword>
<evidence type="ECO:0000256" key="2">
    <source>
        <dbReference type="ARBA" id="ARBA00023015"/>
    </source>
</evidence>
<comment type="caution">
    <text evidence="6">The sequence shown here is derived from an EMBL/GenBank/DDBJ whole genome shotgun (WGS) entry which is preliminary data.</text>
</comment>
<dbReference type="PRINTS" id="PR00039">
    <property type="entry name" value="HTHLYSR"/>
</dbReference>
<dbReference type="SUPFAM" id="SSF53850">
    <property type="entry name" value="Periplasmic binding protein-like II"/>
    <property type="match status" value="1"/>
</dbReference>
<dbReference type="InterPro" id="IPR005119">
    <property type="entry name" value="LysR_subst-bd"/>
</dbReference>
<organism evidence="6 7">
    <name type="scientific">Streptomyces johnsoniae</name>
    <dbReference type="NCBI Taxonomy" id="3075532"/>
    <lineage>
        <taxon>Bacteria</taxon>
        <taxon>Bacillati</taxon>
        <taxon>Actinomycetota</taxon>
        <taxon>Actinomycetes</taxon>
        <taxon>Kitasatosporales</taxon>
        <taxon>Streptomycetaceae</taxon>
        <taxon>Streptomyces</taxon>
    </lineage>
</organism>
<evidence type="ECO:0000313" key="6">
    <source>
        <dbReference type="EMBL" id="MDT0442459.1"/>
    </source>
</evidence>
<dbReference type="Pfam" id="PF03466">
    <property type="entry name" value="LysR_substrate"/>
    <property type="match status" value="1"/>
</dbReference>
<dbReference type="InterPro" id="IPR000847">
    <property type="entry name" value="LysR_HTH_N"/>
</dbReference>
<gene>
    <name evidence="6" type="ORF">RM779_07600</name>
</gene>
<dbReference type="CDD" id="cd05466">
    <property type="entry name" value="PBP2_LTTR_substrate"/>
    <property type="match status" value="1"/>
</dbReference>
<comment type="similarity">
    <text evidence="1">Belongs to the LysR transcriptional regulatory family.</text>
</comment>